<keyword evidence="3" id="KW-1185">Reference proteome</keyword>
<keyword evidence="1" id="KW-0472">Membrane</keyword>
<evidence type="ECO:0000256" key="1">
    <source>
        <dbReference type="SAM" id="Phobius"/>
    </source>
</evidence>
<protein>
    <submittedName>
        <fullName evidence="2">Uncharacterized protein</fullName>
    </submittedName>
</protein>
<gene>
    <name evidence="2" type="ORF">Fmac_017885</name>
</gene>
<feature type="transmembrane region" description="Helical" evidence="1">
    <location>
        <begin position="49"/>
        <end position="72"/>
    </location>
</feature>
<evidence type="ECO:0000313" key="2">
    <source>
        <dbReference type="EMBL" id="KAL2330304.1"/>
    </source>
</evidence>
<organism evidence="2 3">
    <name type="scientific">Flemingia macrophylla</name>
    <dbReference type="NCBI Taxonomy" id="520843"/>
    <lineage>
        <taxon>Eukaryota</taxon>
        <taxon>Viridiplantae</taxon>
        <taxon>Streptophyta</taxon>
        <taxon>Embryophyta</taxon>
        <taxon>Tracheophyta</taxon>
        <taxon>Spermatophyta</taxon>
        <taxon>Magnoliopsida</taxon>
        <taxon>eudicotyledons</taxon>
        <taxon>Gunneridae</taxon>
        <taxon>Pentapetalae</taxon>
        <taxon>rosids</taxon>
        <taxon>fabids</taxon>
        <taxon>Fabales</taxon>
        <taxon>Fabaceae</taxon>
        <taxon>Papilionoideae</taxon>
        <taxon>50 kb inversion clade</taxon>
        <taxon>NPAAA clade</taxon>
        <taxon>indigoferoid/millettioid clade</taxon>
        <taxon>Phaseoleae</taxon>
        <taxon>Flemingia</taxon>
    </lineage>
</organism>
<accession>A0ABD1M3D3</accession>
<dbReference type="Proteomes" id="UP001603857">
    <property type="component" value="Unassembled WGS sequence"/>
</dbReference>
<name>A0ABD1M3D3_9FABA</name>
<sequence length="199" mass="22287">MRPFLEGFLRAGPEEALENHLASGRILDVQAFGLKQWIVLLGPIHLVQLAHLLFPFPFWFLWACAYIAHGVSPAMLKVRGFVEFKLHFLGVLATYCAAQPLLRLLTGNSAFYLNGKTGLAPFEITALIIEALTWSSMIALILFETKVLFGTYFLFIPNLAPYSGHITMQAELADHGEYEPLYGEDQVCPERHTNAFSSE</sequence>
<evidence type="ECO:0000313" key="3">
    <source>
        <dbReference type="Proteomes" id="UP001603857"/>
    </source>
</evidence>
<feature type="transmembrane region" description="Helical" evidence="1">
    <location>
        <begin position="84"/>
        <end position="102"/>
    </location>
</feature>
<reference evidence="2 3" key="1">
    <citation type="submission" date="2024-08" db="EMBL/GenBank/DDBJ databases">
        <title>Insights into the chromosomal genome structure of Flemingia macrophylla.</title>
        <authorList>
            <person name="Ding Y."/>
            <person name="Zhao Y."/>
            <person name="Bi W."/>
            <person name="Wu M."/>
            <person name="Zhao G."/>
            <person name="Gong Y."/>
            <person name="Li W."/>
            <person name="Zhang P."/>
        </authorList>
    </citation>
    <scope>NUCLEOTIDE SEQUENCE [LARGE SCALE GENOMIC DNA]</scope>
    <source>
        <strain evidence="2">DYQJB</strain>
        <tissue evidence="2">Leaf</tissue>
    </source>
</reference>
<keyword evidence="1" id="KW-0812">Transmembrane</keyword>
<keyword evidence="1" id="KW-1133">Transmembrane helix</keyword>
<feature type="transmembrane region" description="Helical" evidence="1">
    <location>
        <begin position="122"/>
        <end position="143"/>
    </location>
</feature>
<dbReference type="AlphaFoldDB" id="A0ABD1M3D3"/>
<dbReference type="EMBL" id="JBGMDY010000006">
    <property type="protein sequence ID" value="KAL2330304.1"/>
    <property type="molecule type" value="Genomic_DNA"/>
</dbReference>
<proteinExistence type="predicted"/>
<comment type="caution">
    <text evidence="2">The sequence shown here is derived from an EMBL/GenBank/DDBJ whole genome shotgun (WGS) entry which is preliminary data.</text>
</comment>